<evidence type="ECO:0000256" key="1">
    <source>
        <dbReference type="ARBA" id="ARBA00008857"/>
    </source>
</evidence>
<accession>A0A179V4Z0</accession>
<dbReference type="InterPro" id="IPR011010">
    <property type="entry name" value="DNA_brk_join_enz"/>
</dbReference>
<dbReference type="InterPro" id="IPR050090">
    <property type="entry name" value="Tyrosine_recombinase_XerCD"/>
</dbReference>
<comment type="similarity">
    <text evidence="1">Belongs to the 'phage' integrase family.</text>
</comment>
<dbReference type="InterPro" id="IPR002104">
    <property type="entry name" value="Integrase_catalytic"/>
</dbReference>
<protein>
    <submittedName>
        <fullName evidence="5">Integrase</fullName>
    </submittedName>
</protein>
<sequence length="394" mass="42998">MPRQRLAPGEHGKITCVRRGGKHYATTYLRLNTGKRVEREASGKSAEDARRNLTARIVAELAAGTGAGVVNGKTTLDDLFETWVADKVAQGSLSPQSEMQYRRVWRGHGSEHLGALRIAELTTSRADGHLKTMPPRQSSLLRTILVGMFSMAVRFDMLHHNPIREAQSAPRGERKPVRALTAVELEQVRQAVKAYVTPSGRSGPPRGVMLPAFVELLAATGARPGEVLAIRWQDVDLLDDTPSVTVNGTVMDHDRVPDKPIHRQDFRKGGAPPITVLLPEFGVEALTALVGDTVSTTSSATVLTNRDGGLVSLSNIRSALREALAPHDDLRWITPHSFRRSVATVVRDGLGIEAAQQQLGHSEMATTEQHYAQRRTTGPDARAVLEEWAGRAKK</sequence>
<evidence type="ECO:0000313" key="6">
    <source>
        <dbReference type="Proteomes" id="UP000186919"/>
    </source>
</evidence>
<dbReference type="GO" id="GO:0003677">
    <property type="term" value="F:DNA binding"/>
    <property type="evidence" value="ECO:0007669"/>
    <property type="project" value="UniProtKB-KW"/>
</dbReference>
<dbReference type="PANTHER" id="PTHR30349">
    <property type="entry name" value="PHAGE INTEGRASE-RELATED"/>
    <property type="match status" value="1"/>
</dbReference>
<keyword evidence="3" id="KW-0233">DNA recombination</keyword>
<dbReference type="Gene3D" id="1.10.443.10">
    <property type="entry name" value="Intergrase catalytic core"/>
    <property type="match status" value="1"/>
</dbReference>
<name>A0A179V4Z0_9MYCO</name>
<comment type="caution">
    <text evidence="5">The sequence shown here is derived from an EMBL/GenBank/DDBJ whole genome shotgun (WGS) entry which is preliminary data.</text>
</comment>
<dbReference type="Gene3D" id="1.10.150.130">
    <property type="match status" value="1"/>
</dbReference>
<dbReference type="PROSITE" id="PS51898">
    <property type="entry name" value="TYR_RECOMBINASE"/>
    <property type="match status" value="1"/>
</dbReference>
<evidence type="ECO:0000256" key="3">
    <source>
        <dbReference type="ARBA" id="ARBA00023172"/>
    </source>
</evidence>
<dbReference type="SUPFAM" id="SSF56349">
    <property type="entry name" value="DNA breaking-rejoining enzymes"/>
    <property type="match status" value="1"/>
</dbReference>
<dbReference type="InterPro" id="IPR013762">
    <property type="entry name" value="Integrase-like_cat_sf"/>
</dbReference>
<keyword evidence="2" id="KW-0238">DNA-binding</keyword>
<dbReference type="RefSeq" id="WP_064632889.1">
    <property type="nucleotide sequence ID" value="NZ_LQYE01000031.1"/>
</dbReference>
<dbReference type="AlphaFoldDB" id="A0A179V4Z0"/>
<dbReference type="InterPro" id="IPR010998">
    <property type="entry name" value="Integrase_recombinase_N"/>
</dbReference>
<dbReference type="GO" id="GO:0015074">
    <property type="term" value="P:DNA integration"/>
    <property type="evidence" value="ECO:0007669"/>
    <property type="project" value="InterPro"/>
</dbReference>
<evidence type="ECO:0000313" key="5">
    <source>
        <dbReference type="EMBL" id="OAT66979.1"/>
    </source>
</evidence>
<gene>
    <name evidence="5" type="ORF">AWB85_15295</name>
</gene>
<dbReference type="Proteomes" id="UP000186919">
    <property type="component" value="Unassembled WGS sequence"/>
</dbReference>
<dbReference type="PANTHER" id="PTHR30349:SF64">
    <property type="entry name" value="PROPHAGE INTEGRASE INTD-RELATED"/>
    <property type="match status" value="1"/>
</dbReference>
<reference evidence="5 6" key="1">
    <citation type="submission" date="2016-01" db="EMBL/GenBank/DDBJ databases">
        <title>Mycobacterium immunogenum strain CD11_6 genome sequencing and assembly.</title>
        <authorList>
            <person name="Kaur G."/>
            <person name="Nair G.R."/>
            <person name="Mayilraj S."/>
        </authorList>
    </citation>
    <scope>NUCLEOTIDE SEQUENCE [LARGE SCALE GENOMIC DNA]</scope>
    <source>
        <strain evidence="5 6">CD11-6</strain>
    </source>
</reference>
<dbReference type="Pfam" id="PF00589">
    <property type="entry name" value="Phage_integrase"/>
    <property type="match status" value="1"/>
</dbReference>
<dbReference type="CDD" id="cd00397">
    <property type="entry name" value="DNA_BRE_C"/>
    <property type="match status" value="1"/>
</dbReference>
<proteinExistence type="inferred from homology"/>
<evidence type="ECO:0000259" key="4">
    <source>
        <dbReference type="PROSITE" id="PS51898"/>
    </source>
</evidence>
<feature type="domain" description="Tyr recombinase" evidence="4">
    <location>
        <begin position="175"/>
        <end position="386"/>
    </location>
</feature>
<dbReference type="EMBL" id="LQYE01000031">
    <property type="protein sequence ID" value="OAT66979.1"/>
    <property type="molecule type" value="Genomic_DNA"/>
</dbReference>
<dbReference type="GO" id="GO:0006310">
    <property type="term" value="P:DNA recombination"/>
    <property type="evidence" value="ECO:0007669"/>
    <property type="project" value="UniProtKB-KW"/>
</dbReference>
<evidence type="ECO:0000256" key="2">
    <source>
        <dbReference type="ARBA" id="ARBA00023125"/>
    </source>
</evidence>
<organism evidence="5 6">
    <name type="scientific">Mycobacteroides immunogenum</name>
    <dbReference type="NCBI Taxonomy" id="83262"/>
    <lineage>
        <taxon>Bacteria</taxon>
        <taxon>Bacillati</taxon>
        <taxon>Actinomycetota</taxon>
        <taxon>Actinomycetes</taxon>
        <taxon>Mycobacteriales</taxon>
        <taxon>Mycobacteriaceae</taxon>
        <taxon>Mycobacteroides</taxon>
    </lineage>
</organism>